<dbReference type="EMBL" id="CP065628">
    <property type="protein sequence ID" value="QPR31472.1"/>
    <property type="molecule type" value="Genomic_DNA"/>
</dbReference>
<dbReference type="Proteomes" id="UP000595198">
    <property type="component" value="Chromosome"/>
</dbReference>
<organism evidence="1 6">
    <name type="scientific">Corynebacterium amycolatum</name>
    <dbReference type="NCBI Taxonomy" id="43765"/>
    <lineage>
        <taxon>Bacteria</taxon>
        <taxon>Bacillati</taxon>
        <taxon>Actinomycetota</taxon>
        <taxon>Actinomycetes</taxon>
        <taxon>Mycobacteriales</taxon>
        <taxon>Corynebacteriaceae</taxon>
        <taxon>Corynebacterium</taxon>
    </lineage>
</organism>
<accession>A0AAW9SLF6</accession>
<protein>
    <recommendedName>
        <fullName evidence="7">DUF559 domain-containing protein</fullName>
    </recommendedName>
</protein>
<name>A0AAW9SLF6_CORAY</name>
<reference evidence="4 5" key="1">
    <citation type="submission" date="2020-12" db="EMBL/GenBank/DDBJ databases">
        <title>FDA dAtabase for Regulatory Grade micrObial Sequences (FDA-ARGOS): Supporting development and validation of Infectious Disease Dx tests.</title>
        <authorList>
            <person name="Sproer C."/>
            <person name="Gronow S."/>
            <person name="Severitt S."/>
            <person name="Schroder I."/>
            <person name="Tallon L."/>
            <person name="Sadzewicz L."/>
            <person name="Zhao X."/>
            <person name="Boylan J."/>
            <person name="Ott S."/>
            <person name="Bowen H."/>
            <person name="Vavikolanu K."/>
            <person name="Mehta A."/>
            <person name="Aluvathingal J."/>
            <person name="Nadendla S."/>
            <person name="Lowell S."/>
            <person name="Myers T."/>
            <person name="Yan Y."/>
            <person name="Sichtig H."/>
        </authorList>
    </citation>
    <scope>NUCLEOTIDE SEQUENCE [LARGE SCALE GENOMIC DNA]</scope>
    <source>
        <strain evidence="2 4">FDAARGOS_938</strain>
        <strain evidence="3 5">FDAARGOS_991</strain>
    </source>
</reference>
<dbReference type="EMBL" id="JASOOY020000033">
    <property type="protein sequence ID" value="MEO3717964.1"/>
    <property type="molecule type" value="Genomic_DNA"/>
</dbReference>
<dbReference type="Proteomes" id="UP000594774">
    <property type="component" value="Chromosome"/>
</dbReference>
<evidence type="ECO:0000313" key="5">
    <source>
        <dbReference type="Proteomes" id="UP000595198"/>
    </source>
</evidence>
<dbReference type="AlphaFoldDB" id="A0AAW9SLF6"/>
<dbReference type="RefSeq" id="WP_197915133.1">
    <property type="nucleotide sequence ID" value="NZ_CP065628.1"/>
</dbReference>
<keyword evidence="5" id="KW-1185">Reference proteome</keyword>
<gene>
    <name evidence="2" type="ORF">I6G95_03185</name>
    <name evidence="3" type="ORF">I6H48_03765</name>
    <name evidence="1" type="ORF">QP460_010265</name>
</gene>
<evidence type="ECO:0000313" key="3">
    <source>
        <dbReference type="EMBL" id="QQB83351.1"/>
    </source>
</evidence>
<evidence type="ECO:0008006" key="7">
    <source>
        <dbReference type="Google" id="ProtNLM"/>
    </source>
</evidence>
<evidence type="ECO:0000313" key="4">
    <source>
        <dbReference type="Proteomes" id="UP000594774"/>
    </source>
</evidence>
<dbReference type="EMBL" id="CP066023">
    <property type="protein sequence ID" value="QQB83351.1"/>
    <property type="molecule type" value="Genomic_DNA"/>
</dbReference>
<evidence type="ECO:0000313" key="1">
    <source>
        <dbReference type="EMBL" id="MEO3717964.1"/>
    </source>
</evidence>
<evidence type="ECO:0000313" key="2">
    <source>
        <dbReference type="EMBL" id="QPR31472.1"/>
    </source>
</evidence>
<dbReference type="Gene3D" id="3.40.960.10">
    <property type="entry name" value="VSR Endonuclease"/>
    <property type="match status" value="1"/>
</dbReference>
<proteinExistence type="predicted"/>
<reference evidence="1" key="3">
    <citation type="submission" date="2024-05" db="EMBL/GenBank/DDBJ databases">
        <authorList>
            <person name="Wolfe A."/>
        </authorList>
    </citation>
    <scope>NUCLEOTIDE SEQUENCE</scope>
    <source>
        <strain evidence="1">UMB1064</strain>
    </source>
</reference>
<reference evidence="1" key="2">
    <citation type="submission" date="2023-05" db="EMBL/GenBank/DDBJ databases">
        <authorList>
            <person name="Du J."/>
        </authorList>
    </citation>
    <scope>NUCLEOTIDE SEQUENCE</scope>
    <source>
        <strain evidence="1">UMB1064</strain>
    </source>
</reference>
<sequence length="376" mass="41950">MPTWNYDSDGLIHAAAQKQIKHPCEYVSAKSELGDLHGHVDITNGRNKSLLRLAYGTYIDCSRWNALSAFERFQLQIKALVKPGSGTIITGEAAAALHGIPLLVRNATIALANSGLRRPGGGLRHVGGKILEQDIVRIGGRSVTDVPKTVIDICRTAESENGPVVVDTALRQWCDLEELHTVLTNYPRSPGTRRARELLRTASEHSETIGESITKKCIIDSGIATLYDEKCVLMQQVEFYDSEGFIGRVDFYVPHLNLIIEFDGLTKYSGGGVAATETVLLKEQAREKRLRNLHLDVLRFQWSQVINGDCVEVLRQFAIRQSQRIQAGGLVFSSEVGRFRQATVPYKDRQLRESRIQQRKQRLQLLENASTSRDSS</sequence>
<dbReference type="Proteomes" id="UP001223646">
    <property type="component" value="Unassembled WGS sequence"/>
</dbReference>
<evidence type="ECO:0000313" key="6">
    <source>
        <dbReference type="Proteomes" id="UP001223646"/>
    </source>
</evidence>